<name>A0A7C1GMT6_9CREN</name>
<feature type="binding site" evidence="1">
    <location>
        <position position="261"/>
    </location>
    <ligand>
        <name>substrate</name>
    </ligand>
</feature>
<comment type="pathway">
    <text evidence="1">Cofactor biosynthesis; thiamine diphosphate biosynthesis; thiamine diphosphate from thiamine phosphate: step 1/1.</text>
</comment>
<reference evidence="3" key="1">
    <citation type="journal article" date="2020" name="mSystems">
        <title>Genome- and Community-Level Interaction Insights into Carbon Utilization and Element Cycling Functions of Hydrothermarchaeota in Hydrothermal Sediment.</title>
        <authorList>
            <person name="Zhou Z."/>
            <person name="Liu Y."/>
            <person name="Xu W."/>
            <person name="Pan J."/>
            <person name="Luo Z.H."/>
            <person name="Li M."/>
        </authorList>
    </citation>
    <scope>NUCLEOTIDE SEQUENCE [LARGE SCALE GENOMIC DNA]</scope>
    <source>
        <strain evidence="3">SpSt-116</strain>
    </source>
</reference>
<dbReference type="InterPro" id="IPR036676">
    <property type="entry name" value="PurM-like_C_sf"/>
</dbReference>
<keyword evidence="1" id="KW-0067">ATP-binding</keyword>
<feature type="binding site" evidence="1">
    <location>
        <position position="72"/>
    </location>
    <ligand>
        <name>Mg(2+)</name>
        <dbReference type="ChEBI" id="CHEBI:18420"/>
        <label>2</label>
    </ligand>
</feature>
<organism evidence="3">
    <name type="scientific">Thermofilum adornatum</name>
    <dbReference type="NCBI Taxonomy" id="1365176"/>
    <lineage>
        <taxon>Archaea</taxon>
        <taxon>Thermoproteota</taxon>
        <taxon>Thermoprotei</taxon>
        <taxon>Thermofilales</taxon>
        <taxon>Thermofilaceae</taxon>
        <taxon>Thermofilum</taxon>
    </lineage>
</organism>
<feature type="binding site" evidence="1">
    <location>
        <position position="28"/>
    </location>
    <ligand>
        <name>Mg(2+)</name>
        <dbReference type="ChEBI" id="CHEBI:18420"/>
        <label>3</label>
    </ligand>
</feature>
<dbReference type="GO" id="GO:0000287">
    <property type="term" value="F:magnesium ion binding"/>
    <property type="evidence" value="ECO:0007669"/>
    <property type="project" value="UniProtKB-UniRule"/>
</dbReference>
<comment type="function">
    <text evidence="1">Catalyzes the ATP-dependent phosphorylation of thiamine-monophosphate (TMP) to form thiamine-pyrophosphate (TPP), the active form of vitamin B1.</text>
</comment>
<proteinExistence type="inferred from homology"/>
<feature type="binding site" evidence="1">
    <location>
        <position position="72"/>
    </location>
    <ligand>
        <name>Mg(2+)</name>
        <dbReference type="ChEBI" id="CHEBI:18420"/>
        <label>4</label>
    </ligand>
</feature>
<dbReference type="EC" id="2.7.4.16" evidence="1"/>
<dbReference type="InterPro" id="IPR036921">
    <property type="entry name" value="PurM-like_N_sf"/>
</dbReference>
<dbReference type="PANTHER" id="PTHR30270">
    <property type="entry name" value="THIAMINE-MONOPHOSPHATE KINASE"/>
    <property type="match status" value="1"/>
</dbReference>
<feature type="binding site" evidence="1">
    <location>
        <position position="307"/>
    </location>
    <ligand>
        <name>substrate</name>
    </ligand>
</feature>
<feature type="binding site" evidence="1">
    <location>
        <position position="102"/>
    </location>
    <ligand>
        <name>ATP</name>
        <dbReference type="ChEBI" id="CHEBI:30616"/>
    </ligand>
</feature>
<sequence length="317" mass="35128">MGKTAMNVLREDIIIDWVTSQLGIQKNDAAFFEHNEIKIVINVDSFENTIHLYPFVPLRIAGRRAATGSLSDVLVKGAVPRGILTAIRAPATMSIESYREFYTGIIDVAKRYDLRILGGDTDIAETGSLRADIVVFGFTEGKIANRWGAKPGDLLAVSGRVGLSAVLYYYYRQNSVSCSVTREMLEEYGWGQLPKPAEWLALKENVHAAIDNSDGLALSLHYLAEASGVKLIIDHIPLHPLAEECIPKERIQDEVLYNSGEEYNFIFTIPAEEESTVAKLGFTVIGKVEEGRGVYFRDGIEIKKIGWVGGAGYNKRR</sequence>
<feature type="binding site" evidence="1">
    <location>
        <position position="213"/>
    </location>
    <ligand>
        <name>ATP</name>
        <dbReference type="ChEBI" id="CHEBI:30616"/>
    </ligand>
</feature>
<dbReference type="SUPFAM" id="SSF56042">
    <property type="entry name" value="PurM C-terminal domain-like"/>
    <property type="match status" value="1"/>
</dbReference>
<comment type="similarity">
    <text evidence="1">Belongs to the thiamine-monophosphate kinase family.</text>
</comment>
<dbReference type="Pfam" id="PF00586">
    <property type="entry name" value="AIRS"/>
    <property type="match status" value="1"/>
</dbReference>
<dbReference type="GO" id="GO:0009228">
    <property type="term" value="P:thiamine biosynthetic process"/>
    <property type="evidence" value="ECO:0007669"/>
    <property type="project" value="UniProtKB-KW"/>
</dbReference>
<feature type="binding site" evidence="1">
    <location>
        <position position="72"/>
    </location>
    <ligand>
        <name>Mg(2+)</name>
        <dbReference type="ChEBI" id="CHEBI:18420"/>
        <label>3</label>
    </ligand>
</feature>
<dbReference type="InterPro" id="IPR016188">
    <property type="entry name" value="PurM-like_N"/>
</dbReference>
<accession>A0A7C1GMT6</accession>
<keyword evidence="1" id="KW-0479">Metal-binding</keyword>
<evidence type="ECO:0000313" key="3">
    <source>
        <dbReference type="EMBL" id="HDP14491.1"/>
    </source>
</evidence>
<dbReference type="SUPFAM" id="SSF55326">
    <property type="entry name" value="PurM N-terminal domain-like"/>
    <property type="match status" value="1"/>
</dbReference>
<feature type="binding site" evidence="1">
    <location>
        <position position="44"/>
    </location>
    <ligand>
        <name>Mg(2+)</name>
        <dbReference type="ChEBI" id="CHEBI:18420"/>
        <label>2</label>
    </ligand>
</feature>
<keyword evidence="1" id="KW-0460">Magnesium</keyword>
<keyword evidence="1" id="KW-0547">Nucleotide-binding</keyword>
<dbReference type="GO" id="GO:0009229">
    <property type="term" value="P:thiamine diphosphate biosynthetic process"/>
    <property type="evidence" value="ECO:0007669"/>
    <property type="project" value="UniProtKB-UniRule"/>
</dbReference>
<dbReference type="UniPathway" id="UPA00060">
    <property type="reaction ID" value="UER00142"/>
</dbReference>
<feature type="binding site" evidence="1">
    <location>
        <position position="211"/>
    </location>
    <ligand>
        <name>Mg(2+)</name>
        <dbReference type="ChEBI" id="CHEBI:18420"/>
        <label>3</label>
    </ligand>
</feature>
<dbReference type="EMBL" id="DSAY01000033">
    <property type="protein sequence ID" value="HDP14491.1"/>
    <property type="molecule type" value="Genomic_DNA"/>
</dbReference>
<dbReference type="PANTHER" id="PTHR30270:SF0">
    <property type="entry name" value="THIAMINE-MONOPHOSPHATE KINASE"/>
    <property type="match status" value="1"/>
</dbReference>
<feature type="binding site" evidence="1">
    <location>
        <position position="28"/>
    </location>
    <ligand>
        <name>Mg(2+)</name>
        <dbReference type="ChEBI" id="CHEBI:18420"/>
        <label>4</label>
    </ligand>
</feature>
<evidence type="ECO:0000256" key="1">
    <source>
        <dbReference type="HAMAP-Rule" id="MF_02128"/>
    </source>
</evidence>
<dbReference type="Gene3D" id="3.30.1330.10">
    <property type="entry name" value="PurM-like, N-terminal domain"/>
    <property type="match status" value="1"/>
</dbReference>
<keyword evidence="1" id="KW-0784">Thiamine biosynthesis</keyword>
<comment type="miscellaneous">
    <text evidence="1">Reaction mechanism of ThiL seems to utilize a direct, inline transfer of the gamma-phosphate of ATP to TMP rather than a phosphorylated enzyme intermediate.</text>
</comment>
<dbReference type="GO" id="GO:0009030">
    <property type="term" value="F:thiamine-phosphate kinase activity"/>
    <property type="evidence" value="ECO:0007669"/>
    <property type="project" value="UniProtKB-UniRule"/>
</dbReference>
<gene>
    <name evidence="1" type="primary">thiL</name>
    <name evidence="3" type="ORF">ENN26_01755</name>
</gene>
<dbReference type="InterPro" id="IPR006283">
    <property type="entry name" value="ThiL-like"/>
</dbReference>
<dbReference type="Gene3D" id="3.90.650.10">
    <property type="entry name" value="PurM-like C-terminal domain"/>
    <property type="match status" value="1"/>
</dbReference>
<evidence type="ECO:0000259" key="2">
    <source>
        <dbReference type="Pfam" id="PF00586"/>
    </source>
</evidence>
<keyword evidence="1 3" id="KW-0418">Kinase</keyword>
<feature type="binding site" evidence="1">
    <location>
        <position position="214"/>
    </location>
    <ligand>
        <name>Mg(2+)</name>
        <dbReference type="ChEBI" id="CHEBI:18420"/>
        <label>5</label>
    </ligand>
</feature>
<dbReference type="CDD" id="cd02194">
    <property type="entry name" value="ThiL"/>
    <property type="match status" value="1"/>
</dbReference>
<dbReference type="AlphaFoldDB" id="A0A7C1GMT6"/>
<feature type="binding site" evidence="1">
    <location>
        <position position="51"/>
    </location>
    <ligand>
        <name>substrate</name>
    </ligand>
</feature>
<keyword evidence="1" id="KW-0808">Transferase</keyword>
<comment type="caution">
    <text evidence="3">The sequence shown here is derived from an EMBL/GenBank/DDBJ whole genome shotgun (WGS) entry which is preliminary data.</text>
</comment>
<feature type="binding site" evidence="1">
    <location>
        <position position="120"/>
    </location>
    <ligand>
        <name>Mg(2+)</name>
        <dbReference type="ChEBI" id="CHEBI:18420"/>
        <label>1</label>
    </ligand>
</feature>
<feature type="binding site" evidence="1">
    <location>
        <begin position="119"/>
        <end position="120"/>
    </location>
    <ligand>
        <name>ATP</name>
        <dbReference type="ChEBI" id="CHEBI:30616"/>
    </ligand>
</feature>
<dbReference type="HAMAP" id="MF_02128">
    <property type="entry name" value="TMP_kinase"/>
    <property type="match status" value="1"/>
</dbReference>
<comment type="caution">
    <text evidence="1">Lacks conserved residue(s) required for the propagation of feature annotation.</text>
</comment>
<feature type="binding site" evidence="1">
    <location>
        <position position="44"/>
    </location>
    <ligand>
        <name>Mg(2+)</name>
        <dbReference type="ChEBI" id="CHEBI:18420"/>
        <label>1</label>
    </ligand>
</feature>
<dbReference type="GO" id="GO:0005524">
    <property type="term" value="F:ATP binding"/>
    <property type="evidence" value="ECO:0007669"/>
    <property type="project" value="UniProtKB-UniRule"/>
</dbReference>
<protein>
    <recommendedName>
        <fullName evidence="1">Thiamine-monophosphate kinase</fullName>
        <shortName evidence="1">TMP kinase</shortName>
        <shortName evidence="1">Thiamine-phosphate kinase</shortName>
        <ecNumber evidence="1">2.7.4.16</ecNumber>
    </recommendedName>
</protein>
<feature type="binding site" evidence="1">
    <location>
        <position position="146"/>
    </location>
    <ligand>
        <name>ATP</name>
        <dbReference type="ChEBI" id="CHEBI:30616"/>
    </ligand>
</feature>
<comment type="catalytic activity">
    <reaction evidence="1">
        <text>thiamine phosphate + ATP = thiamine diphosphate + ADP</text>
        <dbReference type="Rhea" id="RHEA:15913"/>
        <dbReference type="ChEBI" id="CHEBI:30616"/>
        <dbReference type="ChEBI" id="CHEBI:37575"/>
        <dbReference type="ChEBI" id="CHEBI:58937"/>
        <dbReference type="ChEBI" id="CHEBI:456216"/>
        <dbReference type="EC" id="2.7.4.16"/>
    </reaction>
</comment>
<feature type="domain" description="PurM-like N-terminal" evidence="2">
    <location>
        <begin position="27"/>
        <end position="137"/>
    </location>
</feature>